<dbReference type="AlphaFoldDB" id="B1WTB0"/>
<evidence type="ECO:0000259" key="1">
    <source>
        <dbReference type="Pfam" id="PF00294"/>
    </source>
</evidence>
<organism evidence="2 3">
    <name type="scientific">Crocosphaera subtropica (strain ATCC 51142 / BH68)</name>
    <name type="common">Cyanothece sp. (strain ATCC 51142)</name>
    <dbReference type="NCBI Taxonomy" id="43989"/>
    <lineage>
        <taxon>Bacteria</taxon>
        <taxon>Bacillati</taxon>
        <taxon>Cyanobacteriota</taxon>
        <taxon>Cyanophyceae</taxon>
        <taxon>Oscillatoriophycideae</taxon>
        <taxon>Chroococcales</taxon>
        <taxon>Aphanothecaceae</taxon>
        <taxon>Crocosphaera</taxon>
        <taxon>Crocosphaera subtropica</taxon>
    </lineage>
</organism>
<evidence type="ECO:0000313" key="2">
    <source>
        <dbReference type="EMBL" id="ACB52032.1"/>
    </source>
</evidence>
<dbReference type="HOGENOM" id="CLU_027634_10_2_3"/>
<dbReference type="STRING" id="43989.cce_2684"/>
<dbReference type="Gene3D" id="3.40.1190.20">
    <property type="match status" value="1"/>
</dbReference>
<gene>
    <name evidence="2" type="ordered locus">cce_2684</name>
</gene>
<dbReference type="PANTHER" id="PTHR42774">
    <property type="entry name" value="PHOSPHOTRANSFERASE SYSTEM TRANSPORT PROTEIN"/>
    <property type="match status" value="1"/>
</dbReference>
<dbReference type="PANTHER" id="PTHR42774:SF3">
    <property type="entry name" value="KETOHEXOKINASE"/>
    <property type="match status" value="1"/>
</dbReference>
<dbReference type="CDD" id="cd01945">
    <property type="entry name" value="ribokinase_group_B"/>
    <property type="match status" value="1"/>
</dbReference>
<dbReference type="InterPro" id="IPR029056">
    <property type="entry name" value="Ribokinase-like"/>
</dbReference>
<dbReference type="Proteomes" id="UP000001203">
    <property type="component" value="Chromosome circular"/>
</dbReference>
<dbReference type="SUPFAM" id="SSF53613">
    <property type="entry name" value="Ribokinase-like"/>
    <property type="match status" value="1"/>
</dbReference>
<dbReference type="eggNOG" id="COG0524">
    <property type="taxonomic scope" value="Bacteria"/>
</dbReference>
<keyword evidence="3" id="KW-1185">Reference proteome</keyword>
<reference evidence="2 3" key="1">
    <citation type="journal article" date="2008" name="Proc. Natl. Acad. Sci. U.S.A.">
        <title>The genome of Cyanothece 51142, a unicellular diazotrophic cyanobacterium important in the marine nitrogen cycle.</title>
        <authorList>
            <person name="Welsh E.A."/>
            <person name="Liberton M."/>
            <person name="Stoeckel J."/>
            <person name="Loh T."/>
            <person name="Elvitigala T."/>
            <person name="Wang C."/>
            <person name="Wollam A."/>
            <person name="Fulton R.S."/>
            <person name="Clifton S.W."/>
            <person name="Jacobs J.M."/>
            <person name="Aurora R."/>
            <person name="Ghosh B.K."/>
            <person name="Sherman L.A."/>
            <person name="Smith R.D."/>
            <person name="Wilson R.K."/>
            <person name="Pakrasi H.B."/>
        </authorList>
    </citation>
    <scope>NUCLEOTIDE SEQUENCE [LARGE SCALE GENOMIC DNA]</scope>
    <source>
        <strain evidence="3">ATCC 51142 / BH68</strain>
    </source>
</reference>
<dbReference type="InterPro" id="IPR052562">
    <property type="entry name" value="Ketohexokinase-related"/>
</dbReference>
<dbReference type="InterPro" id="IPR011611">
    <property type="entry name" value="PfkB_dom"/>
</dbReference>
<accession>B1WTB0</accession>
<name>B1WTB0_CROS5</name>
<sequence length="308" mass="33686">MFIILVMNGLFVGLTTLDIIYLADHFPHSNEKIVALDQTIAAGGPATNAAITFQKFGHQGTLLSMIGNHPISQLICAELEDCSLSVFDLAPYHPEPPPTSSIIVNKTTGERAVISINAIKSQAKADKLSLEILQDIDIILIDGHQMAVSQVVAQEAHFRDIPIIIDGGSWKPGFEKILPYVKYAVCSANFYPPNCYDGDDVFAYLKQVGVPHIAITNGEKPIKYWTDGEFNSIEVSSIKAVDTLGAGDVFHGAFCHFILTHSFVDSLAKASEVAAVACQSFGTRQWMENLTDFGVKNYQKSKNTDLFF</sequence>
<protein>
    <submittedName>
        <fullName evidence="2">PfkB</fullName>
    </submittedName>
</protein>
<dbReference type="EMBL" id="CP000806">
    <property type="protein sequence ID" value="ACB52032.1"/>
    <property type="molecule type" value="Genomic_DNA"/>
</dbReference>
<dbReference type="KEGG" id="cyt:cce_2684"/>
<proteinExistence type="predicted"/>
<feature type="domain" description="Carbohydrate kinase PfkB" evidence="1">
    <location>
        <begin position="11"/>
        <end position="285"/>
    </location>
</feature>
<dbReference type="Pfam" id="PF00294">
    <property type="entry name" value="PfkB"/>
    <property type="match status" value="1"/>
</dbReference>
<evidence type="ECO:0000313" key="3">
    <source>
        <dbReference type="Proteomes" id="UP000001203"/>
    </source>
</evidence>